<protein>
    <submittedName>
        <fullName evidence="2">Uncharacterized protein</fullName>
    </submittedName>
</protein>
<keyword evidence="3" id="KW-1185">Reference proteome</keyword>
<feature type="compositionally biased region" description="Pro residues" evidence="1">
    <location>
        <begin position="158"/>
        <end position="168"/>
    </location>
</feature>
<dbReference type="Proteomes" id="UP001292094">
    <property type="component" value="Unassembled WGS sequence"/>
</dbReference>
<sequence>MYHHSVLYPITSPLCPLPHYITTLYSTPLHHHSILYPITSPLYTLPHYITTLYSTPLHHHSILYPITSPLNTLHHYITHHDPTQKSSLTSIHTHIYIKDTTYSSHRHYTHHTLPSTSATNHPNKPAPIPATPTIHSISPPTSIPTRHHLYDSTYSVPTLPPLHPPHPPTHIHTNPPSLIQSH</sequence>
<gene>
    <name evidence="2" type="ORF">Pmani_020307</name>
</gene>
<proteinExistence type="predicted"/>
<evidence type="ECO:0000313" key="2">
    <source>
        <dbReference type="EMBL" id="KAK4307960.1"/>
    </source>
</evidence>
<dbReference type="EMBL" id="JAWZYT010001945">
    <property type="protein sequence ID" value="KAK4307960.1"/>
    <property type="molecule type" value="Genomic_DNA"/>
</dbReference>
<accession>A0AAE1PIN2</accession>
<dbReference type="AlphaFoldDB" id="A0AAE1PIN2"/>
<evidence type="ECO:0000256" key="1">
    <source>
        <dbReference type="SAM" id="MobiDB-lite"/>
    </source>
</evidence>
<reference evidence="2" key="1">
    <citation type="submission" date="2023-11" db="EMBL/GenBank/DDBJ databases">
        <title>Genome assemblies of two species of porcelain crab, Petrolisthes cinctipes and Petrolisthes manimaculis (Anomura: Porcellanidae).</title>
        <authorList>
            <person name="Angst P."/>
        </authorList>
    </citation>
    <scope>NUCLEOTIDE SEQUENCE</scope>
    <source>
        <strain evidence="2">PB745_02</strain>
        <tissue evidence="2">Gill</tissue>
    </source>
</reference>
<name>A0AAE1PIN2_9EUCA</name>
<feature type="region of interest" description="Disordered" evidence="1">
    <location>
        <begin position="154"/>
        <end position="182"/>
    </location>
</feature>
<comment type="caution">
    <text evidence="2">The sequence shown here is derived from an EMBL/GenBank/DDBJ whole genome shotgun (WGS) entry which is preliminary data.</text>
</comment>
<organism evidence="2 3">
    <name type="scientific">Petrolisthes manimaculis</name>
    <dbReference type="NCBI Taxonomy" id="1843537"/>
    <lineage>
        <taxon>Eukaryota</taxon>
        <taxon>Metazoa</taxon>
        <taxon>Ecdysozoa</taxon>
        <taxon>Arthropoda</taxon>
        <taxon>Crustacea</taxon>
        <taxon>Multicrustacea</taxon>
        <taxon>Malacostraca</taxon>
        <taxon>Eumalacostraca</taxon>
        <taxon>Eucarida</taxon>
        <taxon>Decapoda</taxon>
        <taxon>Pleocyemata</taxon>
        <taxon>Anomura</taxon>
        <taxon>Galatheoidea</taxon>
        <taxon>Porcellanidae</taxon>
        <taxon>Petrolisthes</taxon>
    </lineage>
</organism>
<evidence type="ECO:0000313" key="3">
    <source>
        <dbReference type="Proteomes" id="UP001292094"/>
    </source>
</evidence>